<proteinExistence type="predicted"/>
<feature type="domain" description="Reverse transcriptase zinc-binding" evidence="1">
    <location>
        <begin position="41"/>
        <end position="97"/>
    </location>
</feature>
<dbReference type="AlphaFoldDB" id="A0A9N7N5Z0"/>
<dbReference type="Pfam" id="PF13966">
    <property type="entry name" value="zf-RVT"/>
    <property type="match status" value="1"/>
</dbReference>
<dbReference type="Proteomes" id="UP001153555">
    <property type="component" value="Unassembled WGS sequence"/>
</dbReference>
<dbReference type="EMBL" id="CACSLK010023397">
    <property type="protein sequence ID" value="CAA0822544.1"/>
    <property type="molecule type" value="Genomic_DNA"/>
</dbReference>
<comment type="caution">
    <text evidence="2">The sequence shown here is derived from an EMBL/GenBank/DDBJ whole genome shotgun (WGS) entry which is preliminary data.</text>
</comment>
<dbReference type="OrthoDB" id="1436613at2759"/>
<protein>
    <submittedName>
        <fullName evidence="2">Ribonuclease H-like superfamily protein</fullName>
    </submittedName>
</protein>
<dbReference type="InterPro" id="IPR026960">
    <property type="entry name" value="RVT-Znf"/>
</dbReference>
<keyword evidence="3" id="KW-1185">Reference proteome</keyword>
<sequence>MLSGGETAEREAIFRERRESGELRREKGWRAAVEGRLEGPAAQRVRHFLWLAARDRLFTNSERLRRHMADDWACSFCEQPESMVHVLRNCLPARGLWNLLLPSTSRGEFFLHDLCGWLWSNLSGSRLVGLDEWATIFSIACWQIWFWRNKVVFSQAVVPLEAKIQDVRRRVEWYRDATSCVALSGVRDCLYESIMATRTNKIKLRPVGQANRKQLRQTRLGSFAFFLVLTKHQRLCVGISYSVAFLEVYAQRFSWIKVNLSRFYLDQVATHFQPTIV</sequence>
<evidence type="ECO:0000259" key="1">
    <source>
        <dbReference type="Pfam" id="PF13966"/>
    </source>
</evidence>
<evidence type="ECO:0000313" key="3">
    <source>
        <dbReference type="Proteomes" id="UP001153555"/>
    </source>
</evidence>
<gene>
    <name evidence="2" type="ORF">SHERM_20015</name>
</gene>
<name>A0A9N7N5Z0_STRHE</name>
<reference evidence="2" key="1">
    <citation type="submission" date="2019-12" db="EMBL/GenBank/DDBJ databases">
        <authorList>
            <person name="Scholes J."/>
        </authorList>
    </citation>
    <scope>NUCLEOTIDE SEQUENCE</scope>
</reference>
<accession>A0A9N7N5Z0</accession>
<organism evidence="2 3">
    <name type="scientific">Striga hermonthica</name>
    <name type="common">Purple witchweed</name>
    <name type="synonym">Buchnera hermonthica</name>
    <dbReference type="NCBI Taxonomy" id="68872"/>
    <lineage>
        <taxon>Eukaryota</taxon>
        <taxon>Viridiplantae</taxon>
        <taxon>Streptophyta</taxon>
        <taxon>Embryophyta</taxon>
        <taxon>Tracheophyta</taxon>
        <taxon>Spermatophyta</taxon>
        <taxon>Magnoliopsida</taxon>
        <taxon>eudicotyledons</taxon>
        <taxon>Gunneridae</taxon>
        <taxon>Pentapetalae</taxon>
        <taxon>asterids</taxon>
        <taxon>lamiids</taxon>
        <taxon>Lamiales</taxon>
        <taxon>Orobanchaceae</taxon>
        <taxon>Buchnereae</taxon>
        <taxon>Striga</taxon>
    </lineage>
</organism>
<evidence type="ECO:0000313" key="2">
    <source>
        <dbReference type="EMBL" id="CAA0822544.1"/>
    </source>
</evidence>